<keyword evidence="1" id="KW-0472">Membrane</keyword>
<dbReference type="Proteomes" id="UP001464891">
    <property type="component" value="Unassembled WGS sequence"/>
</dbReference>
<proteinExistence type="predicted"/>
<gene>
    <name evidence="2" type="ORF">NC998_13510</name>
</gene>
<organism evidence="2 3">
    <name type="scientific">Trichocoleus desertorum GB2-A4</name>
    <dbReference type="NCBI Taxonomy" id="2933944"/>
    <lineage>
        <taxon>Bacteria</taxon>
        <taxon>Bacillati</taxon>
        <taxon>Cyanobacteriota</taxon>
        <taxon>Cyanophyceae</taxon>
        <taxon>Leptolyngbyales</taxon>
        <taxon>Trichocoleusaceae</taxon>
        <taxon>Trichocoleus</taxon>
    </lineage>
</organism>
<keyword evidence="1" id="KW-1133">Transmembrane helix</keyword>
<keyword evidence="1" id="KW-0812">Transmembrane</keyword>
<feature type="transmembrane region" description="Helical" evidence="1">
    <location>
        <begin position="97"/>
        <end position="118"/>
    </location>
</feature>
<feature type="transmembrane region" description="Helical" evidence="1">
    <location>
        <begin position="16"/>
        <end position="39"/>
    </location>
</feature>
<protein>
    <submittedName>
        <fullName evidence="2">Uncharacterized protein</fullName>
    </submittedName>
</protein>
<comment type="caution">
    <text evidence="2">The sequence shown here is derived from an EMBL/GenBank/DDBJ whole genome shotgun (WGS) entry which is preliminary data.</text>
</comment>
<keyword evidence="3" id="KW-1185">Reference proteome</keyword>
<name>A0ABV0J8L0_9CYAN</name>
<sequence length="159" mass="17373">MESTETTGGLTRRQHLWIAASIWTLVGIGLFTMGLVFWFHLPYLGFLDTKHLGWGAAALSIGLLKGKIILDRTANRVIDRVDTLQEPNPFKSIFQMFGAKTIALILAMMGIGVGLRLAGVSFEIRGLIYIAVGAALMWSCRRYWVASGQDAAISGAKES</sequence>
<evidence type="ECO:0000256" key="1">
    <source>
        <dbReference type="SAM" id="Phobius"/>
    </source>
</evidence>
<evidence type="ECO:0000313" key="3">
    <source>
        <dbReference type="Proteomes" id="UP001464891"/>
    </source>
</evidence>
<reference evidence="2 3" key="1">
    <citation type="submission" date="2022-04" db="EMBL/GenBank/DDBJ databases">
        <title>Positive selection, recombination, and allopatry shape intraspecific diversity of widespread and dominant cyanobacteria.</title>
        <authorList>
            <person name="Wei J."/>
            <person name="Shu W."/>
            <person name="Hu C."/>
        </authorList>
    </citation>
    <scope>NUCLEOTIDE SEQUENCE [LARGE SCALE GENOMIC DNA]</scope>
    <source>
        <strain evidence="2 3">GB2-A4</strain>
    </source>
</reference>
<dbReference type="RefSeq" id="WP_190432556.1">
    <property type="nucleotide sequence ID" value="NZ_JAMPKM010000007.1"/>
</dbReference>
<feature type="transmembrane region" description="Helical" evidence="1">
    <location>
        <begin position="124"/>
        <end position="140"/>
    </location>
</feature>
<accession>A0ABV0J8L0</accession>
<evidence type="ECO:0000313" key="2">
    <source>
        <dbReference type="EMBL" id="MEP0818113.1"/>
    </source>
</evidence>
<dbReference type="EMBL" id="JAMPKM010000007">
    <property type="protein sequence ID" value="MEP0818113.1"/>
    <property type="molecule type" value="Genomic_DNA"/>
</dbReference>